<keyword evidence="1" id="KW-1133">Transmembrane helix</keyword>
<keyword evidence="1" id="KW-0812">Transmembrane</keyword>
<proteinExistence type="predicted"/>
<evidence type="ECO:0008006" key="4">
    <source>
        <dbReference type="Google" id="ProtNLM"/>
    </source>
</evidence>
<dbReference type="PATRIC" id="fig|286156.4.peg.166"/>
<dbReference type="EMBL" id="LOMY01000007">
    <property type="protein sequence ID" value="OCQ54667.1"/>
    <property type="molecule type" value="Genomic_DNA"/>
</dbReference>
<feature type="transmembrane region" description="Helical" evidence="1">
    <location>
        <begin position="39"/>
        <end position="57"/>
    </location>
</feature>
<evidence type="ECO:0000313" key="2">
    <source>
        <dbReference type="EMBL" id="OCQ54667.1"/>
    </source>
</evidence>
<dbReference type="Proteomes" id="UP000093476">
    <property type="component" value="Unassembled WGS sequence"/>
</dbReference>
<sequence length="235" mass="26157">MSSESLFKKCKACGKDVSKTAKSCPGCGAKMKKANFIKIFVLCIAILILIKIIASWSEDDGKLQPDTASDTKTVVKKHEATIPSDQTKFVQIVSSFVDKYASAKNELQKSSLREQRRVALADAFTQNSVNSWIGTITELKTNNDGKAILSVKVSPNIELATWNNEFSDIRSDTLIEKDSIVYDELFSLSVGQKIEFSGYFFSSSIDFFEEKSLTTDGSMENPEFLFKFFSVKTVN</sequence>
<reference evidence="2 3" key="1">
    <citation type="submission" date="2015-12" db="EMBL/GenBank/DDBJ databases">
        <title>Genome comparisons provide insights into the role of secondary metabolites in the pathogenic phase of the Photorhabdus life cycle.</title>
        <authorList>
            <person name="Tobias N.J."/>
            <person name="Mishra B."/>
            <person name="Gupta D.K."/>
            <person name="Thines M."/>
            <person name="Stinear T.P."/>
            <person name="Bode H.B."/>
        </authorList>
    </citation>
    <scope>NUCLEOTIDE SEQUENCE [LARGE SCALE GENOMIC DNA]</scope>
    <source>
        <strain evidence="2 3">PB68.1</strain>
    </source>
</reference>
<evidence type="ECO:0000313" key="3">
    <source>
        <dbReference type="Proteomes" id="UP000093476"/>
    </source>
</evidence>
<dbReference type="RefSeq" id="WP_131817555.1">
    <property type="nucleotide sequence ID" value="NZ_CAWMQZ010000007.1"/>
</dbReference>
<accession>A0A1C0U9Q5</accession>
<keyword evidence="1" id="KW-0472">Membrane</keyword>
<gene>
    <name evidence="2" type="ORF">Ppb6_00128</name>
</gene>
<dbReference type="AlphaFoldDB" id="A0A1C0U9Q5"/>
<evidence type="ECO:0000256" key="1">
    <source>
        <dbReference type="SAM" id="Phobius"/>
    </source>
</evidence>
<organism evidence="2 3">
    <name type="scientific">Photorhabdus australis subsp. thailandensis</name>
    <dbReference type="NCBI Taxonomy" id="2805096"/>
    <lineage>
        <taxon>Bacteria</taxon>
        <taxon>Pseudomonadati</taxon>
        <taxon>Pseudomonadota</taxon>
        <taxon>Gammaproteobacteria</taxon>
        <taxon>Enterobacterales</taxon>
        <taxon>Morganellaceae</taxon>
        <taxon>Photorhabdus</taxon>
    </lineage>
</organism>
<name>A0A1C0U9Q5_9GAMM</name>
<comment type="caution">
    <text evidence="2">The sequence shown here is derived from an EMBL/GenBank/DDBJ whole genome shotgun (WGS) entry which is preliminary data.</text>
</comment>
<dbReference type="STRING" id="286156.Ppb6_00128"/>
<keyword evidence="3" id="KW-1185">Reference proteome</keyword>
<protein>
    <recommendedName>
        <fullName evidence="4">Zinc-ribbon domain-containing protein</fullName>
    </recommendedName>
</protein>